<organism evidence="1 2">
    <name type="scientific">Erwinia tracheiphila</name>
    <dbReference type="NCBI Taxonomy" id="65700"/>
    <lineage>
        <taxon>Bacteria</taxon>
        <taxon>Pseudomonadati</taxon>
        <taxon>Pseudomonadota</taxon>
        <taxon>Gammaproteobacteria</taxon>
        <taxon>Enterobacterales</taxon>
        <taxon>Erwiniaceae</taxon>
        <taxon>Erwinia</taxon>
    </lineage>
</organism>
<dbReference type="EMBL" id="JXNU01000001">
    <property type="protein sequence ID" value="KKF38079.1"/>
    <property type="molecule type" value="Genomic_DNA"/>
</dbReference>
<keyword evidence="2" id="KW-1185">Reference proteome</keyword>
<sequence length="62" mass="7426">MTTYLLFFIDKMKAMDRNMSVKLRRPESHQLAFDVMQIALLLCIRYLADITCFNCCWLWTSD</sequence>
<reference evidence="1 2" key="1">
    <citation type="submission" date="2015-01" db="EMBL/GenBank/DDBJ databases">
        <title>Erwinia tracheiphila.</title>
        <authorList>
            <person name="Shapiro L.R."/>
        </authorList>
    </citation>
    <scope>NUCLEOTIDE SEQUENCE [LARGE SCALE GENOMIC DNA]</scope>
    <source>
        <strain evidence="1 2">BuffGH</strain>
    </source>
</reference>
<name>A0A0M2KGJ4_9GAMM</name>
<evidence type="ECO:0000313" key="2">
    <source>
        <dbReference type="Proteomes" id="UP000033924"/>
    </source>
</evidence>
<gene>
    <name evidence="1" type="ORF">SY86_00670</name>
</gene>
<dbReference type="PATRIC" id="fig|65700.7.peg.175"/>
<accession>A0A0M2KGJ4</accession>
<dbReference type="AlphaFoldDB" id="A0A0M2KGJ4"/>
<proteinExistence type="predicted"/>
<comment type="caution">
    <text evidence="1">The sequence shown here is derived from an EMBL/GenBank/DDBJ whole genome shotgun (WGS) entry which is preliminary data.</text>
</comment>
<evidence type="ECO:0000313" key="1">
    <source>
        <dbReference type="EMBL" id="KKF38079.1"/>
    </source>
</evidence>
<dbReference type="Proteomes" id="UP000033924">
    <property type="component" value="Unassembled WGS sequence"/>
</dbReference>
<protein>
    <submittedName>
        <fullName evidence="1">Uncharacterized protein</fullName>
    </submittedName>
</protein>